<reference evidence="1 2" key="1">
    <citation type="journal article" date="2016" name="Genome Biol. Evol.">
        <title>Divergent and convergent evolution of fungal pathogenicity.</title>
        <authorList>
            <person name="Shang Y."/>
            <person name="Xiao G."/>
            <person name="Zheng P."/>
            <person name="Cen K."/>
            <person name="Zhan S."/>
            <person name="Wang C."/>
        </authorList>
    </citation>
    <scope>NUCLEOTIDE SEQUENCE [LARGE SCALE GENOMIC DNA]</scope>
    <source>
        <strain evidence="1 2">RCEF 3172</strain>
    </source>
</reference>
<evidence type="ECO:0000313" key="2">
    <source>
        <dbReference type="Proteomes" id="UP000076863"/>
    </source>
</evidence>
<sequence>MVAMGTVIYGLLWAWYKRENERRAAGVVKEAHQQMSDDELRELGDESPHYRYTI</sequence>
<evidence type="ECO:0000313" key="1">
    <source>
        <dbReference type="EMBL" id="OAA49756.1"/>
    </source>
</evidence>
<protein>
    <submittedName>
        <fullName evidence="1">Uncharacterized protein</fullName>
    </submittedName>
</protein>
<accession>A0A167J491</accession>
<gene>
    <name evidence="1" type="ORF">BBO_01391</name>
</gene>
<dbReference type="OrthoDB" id="2962993at2759"/>
<dbReference type="EMBL" id="AZHA01000003">
    <property type="protein sequence ID" value="OAA49756.1"/>
    <property type="molecule type" value="Genomic_DNA"/>
</dbReference>
<organism evidence="1 2">
    <name type="scientific">Beauveria brongniartii RCEF 3172</name>
    <dbReference type="NCBI Taxonomy" id="1081107"/>
    <lineage>
        <taxon>Eukaryota</taxon>
        <taxon>Fungi</taxon>
        <taxon>Dikarya</taxon>
        <taxon>Ascomycota</taxon>
        <taxon>Pezizomycotina</taxon>
        <taxon>Sordariomycetes</taxon>
        <taxon>Hypocreomycetidae</taxon>
        <taxon>Hypocreales</taxon>
        <taxon>Cordycipitaceae</taxon>
        <taxon>Beauveria</taxon>
        <taxon>Beauveria brongniartii</taxon>
    </lineage>
</organism>
<keyword evidence="2" id="KW-1185">Reference proteome</keyword>
<dbReference type="AlphaFoldDB" id="A0A167J491"/>
<dbReference type="Proteomes" id="UP000076863">
    <property type="component" value="Unassembled WGS sequence"/>
</dbReference>
<comment type="caution">
    <text evidence="1">The sequence shown here is derived from an EMBL/GenBank/DDBJ whole genome shotgun (WGS) entry which is preliminary data.</text>
</comment>
<name>A0A167J491_9HYPO</name>
<proteinExistence type="predicted"/>